<dbReference type="RefSeq" id="WP_119049064.1">
    <property type="nucleotide sequence ID" value="NZ_CP032157.1"/>
</dbReference>
<dbReference type="Proteomes" id="UP000263900">
    <property type="component" value="Chromosome"/>
</dbReference>
<keyword evidence="4" id="KW-0472">Membrane</keyword>
<feature type="domain" description="SusD-like N-terminal" evidence="7">
    <location>
        <begin position="89"/>
        <end position="202"/>
    </location>
</feature>
<dbReference type="EMBL" id="CP032157">
    <property type="protein sequence ID" value="AXY73226.1"/>
    <property type="molecule type" value="Genomic_DNA"/>
</dbReference>
<dbReference type="InterPro" id="IPR012944">
    <property type="entry name" value="SusD_RagB_dom"/>
</dbReference>
<evidence type="ECO:0000259" key="7">
    <source>
        <dbReference type="Pfam" id="PF14322"/>
    </source>
</evidence>
<dbReference type="InterPro" id="IPR011990">
    <property type="entry name" value="TPR-like_helical_dom_sf"/>
</dbReference>
<reference evidence="8 9" key="1">
    <citation type="submission" date="2018-09" db="EMBL/GenBank/DDBJ databases">
        <title>Genome sequencing of strain 6GH32-13.</title>
        <authorList>
            <person name="Weon H.-Y."/>
            <person name="Heo J."/>
            <person name="Kwon S.-W."/>
        </authorList>
    </citation>
    <scope>NUCLEOTIDE SEQUENCE [LARGE SCALE GENOMIC DNA]</scope>
    <source>
        <strain evidence="8 9">5GH32-13</strain>
    </source>
</reference>
<dbReference type="AlphaFoldDB" id="A0A3B7MJL1"/>
<dbReference type="OrthoDB" id="5694214at2"/>
<dbReference type="GO" id="GO:0009279">
    <property type="term" value="C:cell outer membrane"/>
    <property type="evidence" value="ECO:0007669"/>
    <property type="project" value="UniProtKB-SubCell"/>
</dbReference>
<proteinExistence type="inferred from homology"/>
<organism evidence="8 9">
    <name type="scientific">Paraflavitalea soli</name>
    <dbReference type="NCBI Taxonomy" id="2315862"/>
    <lineage>
        <taxon>Bacteria</taxon>
        <taxon>Pseudomonadati</taxon>
        <taxon>Bacteroidota</taxon>
        <taxon>Chitinophagia</taxon>
        <taxon>Chitinophagales</taxon>
        <taxon>Chitinophagaceae</taxon>
        <taxon>Paraflavitalea</taxon>
    </lineage>
</organism>
<keyword evidence="5" id="KW-0998">Cell outer membrane</keyword>
<dbReference type="Gene3D" id="1.25.40.390">
    <property type="match status" value="1"/>
</dbReference>
<keyword evidence="9" id="KW-1185">Reference proteome</keyword>
<dbReference type="KEGG" id="pseg:D3H65_04210"/>
<comment type="subcellular location">
    <subcellularLocation>
        <location evidence="1">Cell outer membrane</location>
    </subcellularLocation>
</comment>
<dbReference type="PROSITE" id="PS51257">
    <property type="entry name" value="PROKAR_LIPOPROTEIN"/>
    <property type="match status" value="1"/>
</dbReference>
<feature type="domain" description="RagB/SusD" evidence="6">
    <location>
        <begin position="256"/>
        <end position="569"/>
    </location>
</feature>
<evidence type="ECO:0000256" key="3">
    <source>
        <dbReference type="ARBA" id="ARBA00022729"/>
    </source>
</evidence>
<accession>A0A3B7MJL1</accession>
<evidence type="ECO:0000313" key="9">
    <source>
        <dbReference type="Proteomes" id="UP000263900"/>
    </source>
</evidence>
<dbReference type="Pfam" id="PF14322">
    <property type="entry name" value="SusD-like_3"/>
    <property type="match status" value="1"/>
</dbReference>
<protein>
    <submittedName>
        <fullName evidence="8">RagB/SusD family nutrient uptake outer membrane protein</fullName>
    </submittedName>
</protein>
<name>A0A3B7MJL1_9BACT</name>
<dbReference type="Pfam" id="PF07980">
    <property type="entry name" value="SusD_RagB"/>
    <property type="match status" value="1"/>
</dbReference>
<sequence length="578" mass="65124">MKTRGLLLLMIGSCLLGSCNKILDIENPTAVDEKDVWNDIELATAYANRIHAENLPGWTTDFADYSEESDGGGSYMYGQLTENSVDYWPYSEIRGINVLLSDIDKGKLSEANKKLLKGQAFFFRGWQFFEMAKRYGGIPLVLKPQQLTDDLLVNRNTTTETMARILADLDSAIAYLPAVAVGSGDNNGRVHKGTALAVKGRVLLFYASPQFDPAQNAPGRWQAAYDANKAAKDYLDGQGYGLFPSFTNLWFSEMNKEVIFVRRYQYVATNTASWNNWAAATRPLDISQGATGGNRPALEIVDAFPMKDGRAINDPATTYPYDAQYYWKNRDPRFNQTIVYNGALWQVGINGLEAGRMQWTFVGGEQNSPTITGFYMRKGVDTTQTSIQAFNSGTDWIELRYAELLLNLAEAANETDRIAEVYPLLTAIRARAGIDAGANNLYGLAPGMNKTQMRAAIRLERQIELAFEGKRFWDLRRWRAFETTLNGTRRHGHNVTLKVPKAQWDALKASMTPQQLYQHLQTNYTTYFQTTVKTVDTQFDILWKPEYYFFALPSKHLQLNSHLKQTNGWAGGSFDPLQ</sequence>
<evidence type="ECO:0000256" key="2">
    <source>
        <dbReference type="ARBA" id="ARBA00006275"/>
    </source>
</evidence>
<comment type="similarity">
    <text evidence="2">Belongs to the SusD family.</text>
</comment>
<evidence type="ECO:0000256" key="4">
    <source>
        <dbReference type="ARBA" id="ARBA00023136"/>
    </source>
</evidence>
<evidence type="ECO:0000256" key="5">
    <source>
        <dbReference type="ARBA" id="ARBA00023237"/>
    </source>
</evidence>
<evidence type="ECO:0000256" key="1">
    <source>
        <dbReference type="ARBA" id="ARBA00004442"/>
    </source>
</evidence>
<dbReference type="InterPro" id="IPR033985">
    <property type="entry name" value="SusD-like_N"/>
</dbReference>
<keyword evidence="3" id="KW-0732">Signal</keyword>
<dbReference type="SUPFAM" id="SSF48452">
    <property type="entry name" value="TPR-like"/>
    <property type="match status" value="1"/>
</dbReference>
<gene>
    <name evidence="8" type="ORF">D3H65_04210</name>
</gene>
<evidence type="ECO:0000259" key="6">
    <source>
        <dbReference type="Pfam" id="PF07980"/>
    </source>
</evidence>
<evidence type="ECO:0000313" key="8">
    <source>
        <dbReference type="EMBL" id="AXY73226.1"/>
    </source>
</evidence>